<feature type="domain" description="Programmed cell death protein 2 C-terminal" evidence="2">
    <location>
        <begin position="216"/>
        <end position="292"/>
    </location>
</feature>
<evidence type="ECO:0000313" key="4">
    <source>
        <dbReference type="Proteomes" id="UP000187209"/>
    </source>
</evidence>
<organism evidence="3 4">
    <name type="scientific">Stentor coeruleus</name>
    <dbReference type="NCBI Taxonomy" id="5963"/>
    <lineage>
        <taxon>Eukaryota</taxon>
        <taxon>Sar</taxon>
        <taxon>Alveolata</taxon>
        <taxon>Ciliophora</taxon>
        <taxon>Postciliodesmatophora</taxon>
        <taxon>Heterotrichea</taxon>
        <taxon>Heterotrichida</taxon>
        <taxon>Stentoridae</taxon>
        <taxon>Stentor</taxon>
    </lineage>
</organism>
<dbReference type="GO" id="GO:0005737">
    <property type="term" value="C:cytoplasm"/>
    <property type="evidence" value="ECO:0007669"/>
    <property type="project" value="InterPro"/>
</dbReference>
<name>A0A1R2B9G8_9CILI</name>
<feature type="region of interest" description="Disordered" evidence="1">
    <location>
        <begin position="170"/>
        <end position="189"/>
    </location>
</feature>
<accession>A0A1R2B9G8</accession>
<dbReference type="Proteomes" id="UP000187209">
    <property type="component" value="Unassembled WGS sequence"/>
</dbReference>
<evidence type="ECO:0000259" key="2">
    <source>
        <dbReference type="Pfam" id="PF04194"/>
    </source>
</evidence>
<reference evidence="3 4" key="1">
    <citation type="submission" date="2016-11" db="EMBL/GenBank/DDBJ databases">
        <title>The macronuclear genome of Stentor coeruleus: a giant cell with tiny introns.</title>
        <authorList>
            <person name="Slabodnick M."/>
            <person name="Ruby J.G."/>
            <person name="Reiff S.B."/>
            <person name="Swart E.C."/>
            <person name="Gosai S."/>
            <person name="Prabakaran S."/>
            <person name="Witkowska E."/>
            <person name="Larue G.E."/>
            <person name="Fisher S."/>
            <person name="Freeman R.M."/>
            <person name="Gunawardena J."/>
            <person name="Chu W."/>
            <person name="Stover N.A."/>
            <person name="Gregory B.D."/>
            <person name="Nowacki M."/>
            <person name="Derisi J."/>
            <person name="Roy S.W."/>
            <person name="Marshall W.F."/>
            <person name="Sood P."/>
        </authorList>
    </citation>
    <scope>NUCLEOTIDE SEQUENCE [LARGE SCALE GENOMIC DNA]</scope>
    <source>
        <strain evidence="3">WM001</strain>
    </source>
</reference>
<dbReference type="PANTHER" id="PTHR12298:SF4">
    <property type="entry name" value="PROGRAMMED CELL DEATH PROTEIN 2"/>
    <property type="match status" value="1"/>
</dbReference>
<dbReference type="OrthoDB" id="443682at2759"/>
<evidence type="ECO:0000313" key="3">
    <source>
        <dbReference type="EMBL" id="OMJ73428.1"/>
    </source>
</evidence>
<evidence type="ECO:0000256" key="1">
    <source>
        <dbReference type="SAM" id="MobiDB-lite"/>
    </source>
</evidence>
<dbReference type="InterPro" id="IPR007320">
    <property type="entry name" value="PDCD2_C"/>
</dbReference>
<dbReference type="Pfam" id="PF04194">
    <property type="entry name" value="PDCD2_C"/>
    <property type="match status" value="1"/>
</dbReference>
<comment type="caution">
    <text evidence="3">The sequence shown here is derived from an EMBL/GenBank/DDBJ whole genome shotgun (WGS) entry which is preliminary data.</text>
</comment>
<proteinExistence type="predicted"/>
<keyword evidence="4" id="KW-1185">Reference proteome</keyword>
<dbReference type="PANTHER" id="PTHR12298">
    <property type="entry name" value="PCDC2 PROGRAMMED CELL DEATH PROTEIN 2 -RELATED"/>
    <property type="match status" value="1"/>
</dbReference>
<gene>
    <name evidence="3" type="ORF">SteCoe_27874</name>
</gene>
<dbReference type="AlphaFoldDB" id="A0A1R2B9G8"/>
<dbReference type="EMBL" id="MPUH01000822">
    <property type="protein sequence ID" value="OMJ73428.1"/>
    <property type="molecule type" value="Genomic_DNA"/>
</dbReference>
<protein>
    <recommendedName>
        <fullName evidence="2">Programmed cell death protein 2 C-terminal domain-containing protein</fullName>
    </recommendedName>
</protein>
<sequence length="301" mass="34851">MAVHLGFPKRSVKLEISQVPMGKIGGEPLWLIPNPNLQCCNQSPTFICQIFAPGDNDYNYYRYLYVFQCTSCKNCSVYRAQTSKTNEFIQEIEETKAPNQEIDDWNTETNTEDIINLLEKKEQKETLEDLSIEIFEEDIKVTEIINKLYTLNIKDEASISDFYEQMEGGVESAGEEKISNSIEDDEDEDDFDELEQENKENRDVSFDVLRWFSNFHNKTPVIRYGKDVLPMWYSDKERPQIVESVCPCGSLRKFEFQVLASMLNYVNNPDVEFGTLIVYTCPKACDSGNFIQEDVLFQPSQ</sequence>